<name>A0A0F9AX56_9ZZZZ</name>
<protein>
    <submittedName>
        <fullName evidence="1">Uncharacterized protein</fullName>
    </submittedName>
</protein>
<dbReference type="AlphaFoldDB" id="A0A0F9AX56"/>
<dbReference type="EMBL" id="LAZR01055224">
    <property type="protein sequence ID" value="KKK76856.1"/>
    <property type="molecule type" value="Genomic_DNA"/>
</dbReference>
<organism evidence="1">
    <name type="scientific">marine sediment metagenome</name>
    <dbReference type="NCBI Taxonomy" id="412755"/>
    <lineage>
        <taxon>unclassified sequences</taxon>
        <taxon>metagenomes</taxon>
        <taxon>ecological metagenomes</taxon>
    </lineage>
</organism>
<sequence>MDEFTTKHLQAWADDALHEDEREEAVKTITAFVESDPDVLGCGYDWSEIRAIIERNEKLGISV</sequence>
<comment type="caution">
    <text evidence="1">The sequence shown here is derived from an EMBL/GenBank/DDBJ whole genome shotgun (WGS) entry which is preliminary data.</text>
</comment>
<evidence type="ECO:0000313" key="1">
    <source>
        <dbReference type="EMBL" id="KKK76856.1"/>
    </source>
</evidence>
<gene>
    <name evidence="1" type="ORF">LCGC14_2859440</name>
</gene>
<reference evidence="1" key="1">
    <citation type="journal article" date="2015" name="Nature">
        <title>Complex archaea that bridge the gap between prokaryotes and eukaryotes.</title>
        <authorList>
            <person name="Spang A."/>
            <person name="Saw J.H."/>
            <person name="Jorgensen S.L."/>
            <person name="Zaremba-Niedzwiedzka K."/>
            <person name="Martijn J."/>
            <person name="Lind A.E."/>
            <person name="van Eijk R."/>
            <person name="Schleper C."/>
            <person name="Guy L."/>
            <person name="Ettema T.J."/>
        </authorList>
    </citation>
    <scope>NUCLEOTIDE SEQUENCE</scope>
</reference>
<accession>A0A0F9AX56</accession>
<proteinExistence type="predicted"/>